<dbReference type="SUPFAM" id="SSF52058">
    <property type="entry name" value="L domain-like"/>
    <property type="match status" value="1"/>
</dbReference>
<dbReference type="SMART" id="SM00369">
    <property type="entry name" value="LRR_TYP"/>
    <property type="match status" value="9"/>
</dbReference>
<feature type="compositionally biased region" description="Polar residues" evidence="3">
    <location>
        <begin position="705"/>
        <end position="714"/>
    </location>
</feature>
<name>A0A7R9D5V7_TIMCR</name>
<dbReference type="PRINTS" id="PR00019">
    <property type="entry name" value="LEURICHRPT"/>
</dbReference>
<gene>
    <name evidence="5" type="ORF">TCEB3V08_LOCUS9644</name>
</gene>
<proteinExistence type="predicted"/>
<keyword evidence="4" id="KW-1133">Transmembrane helix</keyword>
<dbReference type="Pfam" id="PF13855">
    <property type="entry name" value="LRR_8"/>
    <property type="match status" value="3"/>
</dbReference>
<dbReference type="AlphaFoldDB" id="A0A7R9D5V7"/>
<dbReference type="PROSITE" id="PS51450">
    <property type="entry name" value="LRR"/>
    <property type="match status" value="1"/>
</dbReference>
<keyword evidence="4" id="KW-0472">Membrane</keyword>
<sequence>MERMGKRTHWITQQHFEPNVAHDVTTATVWQIKIHVGKYFTLGLLVFAVAKIYKCHMAEEQGRLSSTSRMGSNLSVMLPSLPLDGVIRHYLNVEPHPTKGHMITASMPTITQTNRFVSYTSGTKMWKISPKMIGAAKMLLLIVILQVLVGASVFASNCSSSTNSARLKTDLSSCRLQELPSHLESDIQKLNLSNNSITVMRNEGFVKAGAPNLRMIILSHNNMRAIEPGAFLGLPHLTFLDLSENKLTHLSPETFEENVNLEVLNLRGNSLDLSSDKPFLNAAIKSLDISSCGITSFPMKLLQGLPNLEEFITSNNSLKEIKSGIFSAVSHLKHLYLSNNSLSALNADVLTHLKMLKTLDISNNQLSILDLKLFSEQRKLERLLVFNNRLTTFGVGLFRPLNSLQILDAHSNHIHVLLNQVFGELKNLTDLNLSSNDLRALSVDMVCPLNNLKYFSINDNPLLCDCNMFEIWTWNVNRGIRLLATCIDENNNQKKTLLGELKGLNCEIDRLCSPSTLFKGSVQQLSFTSVPWYFYLTLAGAFVLGGILTLVVVFLVRKLRNPRFSETQSRIDLCETLPPSEERHRQLSQLTLQRRHQQLMGFPSQQLYSSNQTMPGFHTILENDVANNTNKMAPEPEVVPMLRYPPQLRPEGASLPSLAPGTPERSEYNVSSTLPSGYPLSQPLSGSITRLPRSSSPAVVRRQSRMTPSPNRGSTYLEEPERPTSESYNMPPVRSRSPLNPSVPSGMHRASK</sequence>
<keyword evidence="4" id="KW-0812">Transmembrane</keyword>
<dbReference type="InterPro" id="IPR003591">
    <property type="entry name" value="Leu-rich_rpt_typical-subtyp"/>
</dbReference>
<evidence type="ECO:0000256" key="4">
    <source>
        <dbReference type="SAM" id="Phobius"/>
    </source>
</evidence>
<accession>A0A7R9D5V7</accession>
<reference evidence="5" key="1">
    <citation type="submission" date="2020-11" db="EMBL/GenBank/DDBJ databases">
        <authorList>
            <person name="Tran Van P."/>
        </authorList>
    </citation>
    <scope>NUCLEOTIDE SEQUENCE</scope>
</reference>
<protein>
    <submittedName>
        <fullName evidence="5">Uncharacterized protein</fullName>
    </submittedName>
</protein>
<organism evidence="5">
    <name type="scientific">Timema cristinae</name>
    <name type="common">Walking stick</name>
    <dbReference type="NCBI Taxonomy" id="61476"/>
    <lineage>
        <taxon>Eukaryota</taxon>
        <taxon>Metazoa</taxon>
        <taxon>Ecdysozoa</taxon>
        <taxon>Arthropoda</taxon>
        <taxon>Hexapoda</taxon>
        <taxon>Insecta</taxon>
        <taxon>Pterygota</taxon>
        <taxon>Neoptera</taxon>
        <taxon>Polyneoptera</taxon>
        <taxon>Phasmatodea</taxon>
        <taxon>Timematodea</taxon>
        <taxon>Timematoidea</taxon>
        <taxon>Timematidae</taxon>
        <taxon>Timema</taxon>
    </lineage>
</organism>
<evidence type="ECO:0000256" key="3">
    <source>
        <dbReference type="SAM" id="MobiDB-lite"/>
    </source>
</evidence>
<dbReference type="PANTHER" id="PTHR24366:SF96">
    <property type="entry name" value="LEUCINE RICH REPEAT CONTAINING 53"/>
    <property type="match status" value="1"/>
</dbReference>
<evidence type="ECO:0000256" key="1">
    <source>
        <dbReference type="ARBA" id="ARBA00022614"/>
    </source>
</evidence>
<feature type="compositionally biased region" description="Polar residues" evidence="3">
    <location>
        <begin position="682"/>
        <end position="697"/>
    </location>
</feature>
<feature type="transmembrane region" description="Helical" evidence="4">
    <location>
        <begin position="134"/>
        <end position="155"/>
    </location>
</feature>
<keyword evidence="1" id="KW-0433">Leucine-rich repeat</keyword>
<dbReference type="EMBL" id="OC320713">
    <property type="protein sequence ID" value="CAD7408686.1"/>
    <property type="molecule type" value="Genomic_DNA"/>
</dbReference>
<feature type="transmembrane region" description="Helical" evidence="4">
    <location>
        <begin position="532"/>
        <end position="556"/>
    </location>
</feature>
<feature type="region of interest" description="Disordered" evidence="3">
    <location>
        <begin position="645"/>
        <end position="752"/>
    </location>
</feature>
<keyword evidence="2" id="KW-0677">Repeat</keyword>
<dbReference type="PANTHER" id="PTHR24366">
    <property type="entry name" value="IG(IMMUNOGLOBULIN) AND LRR(LEUCINE RICH REPEAT) DOMAINS"/>
    <property type="match status" value="1"/>
</dbReference>
<evidence type="ECO:0000313" key="5">
    <source>
        <dbReference type="EMBL" id="CAD7408686.1"/>
    </source>
</evidence>
<dbReference type="InterPro" id="IPR032675">
    <property type="entry name" value="LRR_dom_sf"/>
</dbReference>
<dbReference type="InterPro" id="IPR001611">
    <property type="entry name" value="Leu-rich_rpt"/>
</dbReference>
<dbReference type="Gene3D" id="3.80.10.10">
    <property type="entry name" value="Ribonuclease Inhibitor"/>
    <property type="match status" value="2"/>
</dbReference>
<evidence type="ECO:0000256" key="2">
    <source>
        <dbReference type="ARBA" id="ARBA00022737"/>
    </source>
</evidence>